<dbReference type="EMBL" id="CAMAPE010000065">
    <property type="protein sequence ID" value="CAH9115228.1"/>
    <property type="molecule type" value="Genomic_DNA"/>
</dbReference>
<dbReference type="OrthoDB" id="993217at2759"/>
<reference evidence="1" key="1">
    <citation type="submission" date="2022-07" db="EMBL/GenBank/DDBJ databases">
        <authorList>
            <person name="Macas J."/>
            <person name="Novak P."/>
            <person name="Neumann P."/>
        </authorList>
    </citation>
    <scope>NUCLEOTIDE SEQUENCE</scope>
</reference>
<keyword evidence="2" id="KW-1185">Reference proteome</keyword>
<gene>
    <name evidence="1" type="ORF">CEURO_LOCUS20731</name>
</gene>
<accession>A0A9P0ZWV9</accession>
<evidence type="ECO:0000313" key="1">
    <source>
        <dbReference type="EMBL" id="CAH9115228.1"/>
    </source>
</evidence>
<dbReference type="AlphaFoldDB" id="A0A9P0ZWV9"/>
<proteinExistence type="predicted"/>
<dbReference type="AntiFam" id="ANF00039">
    <property type="entry name" value="Antisense to SRP RNA"/>
</dbReference>
<protein>
    <submittedName>
        <fullName evidence="1">Uncharacterized protein</fullName>
    </submittedName>
</protein>
<comment type="caution">
    <text evidence="1">The sequence shown here is derived from an EMBL/GenBank/DDBJ whole genome shotgun (WGS) entry which is preliminary data.</text>
</comment>
<sequence length="95" mass="10920">MMVSIGYAYELIGPEEYPNIILPLLREGSIRCSVKPASRITLHFNGHCISTFEEISWPPLRLERVHSFILPWPSPSASQTFHHLNTPTWVTSPRY</sequence>
<organism evidence="1 2">
    <name type="scientific">Cuscuta europaea</name>
    <name type="common">European dodder</name>
    <dbReference type="NCBI Taxonomy" id="41803"/>
    <lineage>
        <taxon>Eukaryota</taxon>
        <taxon>Viridiplantae</taxon>
        <taxon>Streptophyta</taxon>
        <taxon>Embryophyta</taxon>
        <taxon>Tracheophyta</taxon>
        <taxon>Spermatophyta</taxon>
        <taxon>Magnoliopsida</taxon>
        <taxon>eudicotyledons</taxon>
        <taxon>Gunneridae</taxon>
        <taxon>Pentapetalae</taxon>
        <taxon>asterids</taxon>
        <taxon>lamiids</taxon>
        <taxon>Solanales</taxon>
        <taxon>Convolvulaceae</taxon>
        <taxon>Cuscuteae</taxon>
        <taxon>Cuscuta</taxon>
        <taxon>Cuscuta subgen. Cuscuta</taxon>
    </lineage>
</organism>
<name>A0A9P0ZWV9_CUSEU</name>
<evidence type="ECO:0000313" key="2">
    <source>
        <dbReference type="Proteomes" id="UP001152484"/>
    </source>
</evidence>
<dbReference type="Proteomes" id="UP001152484">
    <property type="component" value="Unassembled WGS sequence"/>
</dbReference>